<dbReference type="InterPro" id="IPR006433">
    <property type="entry name" value="Prohead_protease"/>
</dbReference>
<dbReference type="NCBIfam" id="TIGR01543">
    <property type="entry name" value="proheadase_HK97"/>
    <property type="match status" value="1"/>
</dbReference>
<dbReference type="InterPro" id="IPR054613">
    <property type="entry name" value="Peptidase_S78_dom"/>
</dbReference>
<dbReference type="EMBL" id="JBHLUN010000037">
    <property type="protein sequence ID" value="MFC0411076.1"/>
    <property type="molecule type" value="Genomic_DNA"/>
</dbReference>
<organism evidence="5 6">
    <name type="scientific">Roseomonas elaeocarpi</name>
    <dbReference type="NCBI Taxonomy" id="907779"/>
    <lineage>
        <taxon>Bacteria</taxon>
        <taxon>Pseudomonadati</taxon>
        <taxon>Pseudomonadota</taxon>
        <taxon>Alphaproteobacteria</taxon>
        <taxon>Acetobacterales</taxon>
        <taxon>Roseomonadaceae</taxon>
        <taxon>Roseomonas</taxon>
    </lineage>
</organism>
<evidence type="ECO:0000256" key="2">
    <source>
        <dbReference type="ARBA" id="ARBA00022670"/>
    </source>
</evidence>
<dbReference type="Pfam" id="PF04586">
    <property type="entry name" value="Peptidase_S78"/>
    <property type="match status" value="1"/>
</dbReference>
<gene>
    <name evidence="5" type="ORF">ACFFGY_22750</name>
</gene>
<dbReference type="GO" id="GO:0008233">
    <property type="term" value="F:peptidase activity"/>
    <property type="evidence" value="ECO:0007669"/>
    <property type="project" value="UniProtKB-KW"/>
</dbReference>
<keyword evidence="2 5" id="KW-0645">Protease</keyword>
<keyword evidence="3" id="KW-0378">Hydrolase</keyword>
<dbReference type="Proteomes" id="UP001589865">
    <property type="component" value="Unassembled WGS sequence"/>
</dbReference>
<comment type="caution">
    <text evidence="5">The sequence shown here is derived from an EMBL/GenBank/DDBJ whole genome shotgun (WGS) entry which is preliminary data.</text>
</comment>
<evidence type="ECO:0000256" key="1">
    <source>
        <dbReference type="ARBA" id="ARBA00022612"/>
    </source>
</evidence>
<evidence type="ECO:0000259" key="4">
    <source>
        <dbReference type="Pfam" id="PF04586"/>
    </source>
</evidence>
<evidence type="ECO:0000313" key="5">
    <source>
        <dbReference type="EMBL" id="MFC0411076.1"/>
    </source>
</evidence>
<dbReference type="GO" id="GO:0006508">
    <property type="term" value="P:proteolysis"/>
    <property type="evidence" value="ECO:0007669"/>
    <property type="project" value="UniProtKB-KW"/>
</dbReference>
<protein>
    <submittedName>
        <fullName evidence="5">HK97 family phage prohead protease</fullName>
    </submittedName>
</protein>
<name>A0ABV6K3C8_9PROT</name>
<proteinExistence type="predicted"/>
<accession>A0ABV6K3C8</accession>
<sequence>MRWGAARRPAGACLEVRDGYSSRKTLDFGLEIKEVAPDGTFAGYGSVFGVLDTYSDRVAPGAFKSTLADHRAAGTMPALLWQHDQRQPIGVYTAMREDERGLYVEGKLALKTRQGAEAHELLQMKAISGLSIGFITVKSERDERSGVRTVKQADLWEVSLVTFPANGSARVDNVRAADRVRTIRDFEGFLRDEGGFSHAQARAIAGGGFKAASDPRDEDGSASDLMQSLRALDRSLSST</sequence>
<dbReference type="RefSeq" id="WP_377046827.1">
    <property type="nucleotide sequence ID" value="NZ_JBHLUN010000037.1"/>
</dbReference>
<feature type="domain" description="Prohead serine protease" evidence="4">
    <location>
        <begin position="34"/>
        <end position="173"/>
    </location>
</feature>
<keyword evidence="6" id="KW-1185">Reference proteome</keyword>
<evidence type="ECO:0000256" key="3">
    <source>
        <dbReference type="ARBA" id="ARBA00022801"/>
    </source>
</evidence>
<dbReference type="SUPFAM" id="SSF50789">
    <property type="entry name" value="Herpes virus serine proteinase, assemblin"/>
    <property type="match status" value="1"/>
</dbReference>
<evidence type="ECO:0000313" key="6">
    <source>
        <dbReference type="Proteomes" id="UP001589865"/>
    </source>
</evidence>
<keyword evidence="1" id="KW-1188">Viral release from host cell</keyword>
<reference evidence="5 6" key="1">
    <citation type="submission" date="2024-09" db="EMBL/GenBank/DDBJ databases">
        <authorList>
            <person name="Sun Q."/>
            <person name="Mori K."/>
        </authorList>
    </citation>
    <scope>NUCLEOTIDE SEQUENCE [LARGE SCALE GENOMIC DNA]</scope>
    <source>
        <strain evidence="5 6">TBRC 5777</strain>
    </source>
</reference>